<dbReference type="SUPFAM" id="SSF81296">
    <property type="entry name" value="E set domains"/>
    <property type="match status" value="1"/>
</dbReference>
<feature type="domain" description="Peptidase M10 metallopeptidase" evidence="7">
    <location>
        <begin position="359"/>
        <end position="505"/>
    </location>
</feature>
<protein>
    <submittedName>
        <fullName evidence="10">T9SS type A sorting domain-containing protein</fullName>
    </submittedName>
</protein>
<evidence type="ECO:0000256" key="6">
    <source>
        <dbReference type="SAM" id="Phobius"/>
    </source>
</evidence>
<dbReference type="InterPro" id="IPR026444">
    <property type="entry name" value="Secre_tail"/>
</dbReference>
<dbReference type="Pfam" id="PF18962">
    <property type="entry name" value="Por_Secre_tail"/>
    <property type="match status" value="1"/>
</dbReference>
<sequence length="714" mass="78667">MPVSVSEKSKSFININWQAYFWIYVVMAWLLPLAGFGQETCLLTPVTLEERSREASLIVEAEVIGQQAYWDAAHRNIYTRHTLQLYKLIKGSAPETLAIVTEGGKLGDSYHVFSGTLQLKTNDQGIFFLNPAPSKVLPASQNQALYTVYSSSQGFIRYNVLTQQATEPFKTYSTIMQELYPALRQVTQPNFKSIRPNPSVKMPGLNRSSNTQAPSGALRTQAAPAISSFTPDTLTAGTGSLLTIRGSNFGSTRGAGSVQFRNADDGGGSFIDILAADYIFWTDTEIQVRVPGKNGSNNTPGSGDIQITNNEGLTVNSTQRLVIEYSISQVVHEDALFSPRLVNSNGLGGYTFQFAPDFAQNEPAKSAFTRALNTWSCHTGINWNTGTVASQTVAADDDINLVCFDEDDELPRGVLARCISRYSGCGDETADQWRVAEMDVVFNQSTRWNYSLASPQSLQVDFETVTLHEMGHGHQLNHVIKPGTVMHYAVNRGQENRILDARTDIAGGQFTMAQNVISNQCGPGRMIPQPVTNCSPATESLTFAAEVISETEVRTTWTLNNNSAAYFVVERSKDAATWHELSTINVSGTSTPYSYSDLKPLPGVSYYRLKVVSANQIFAYSPIARISREVQAGVAIAPNPVEGNTLWLQYVTQESGQLQIYVYDVVGRLHRIYNRAYQANSDLIDLDVSGLQPGLYVLVYADGRQTRQEKFLKL</sequence>
<evidence type="ECO:0000256" key="4">
    <source>
        <dbReference type="ARBA" id="ARBA00022833"/>
    </source>
</evidence>
<feature type="domain" description="Secretion system C-terminal sorting" evidence="9">
    <location>
        <begin position="637"/>
        <end position="711"/>
    </location>
</feature>
<dbReference type="GO" id="GO:0008270">
    <property type="term" value="F:zinc ion binding"/>
    <property type="evidence" value="ECO:0007669"/>
    <property type="project" value="InterPro"/>
</dbReference>
<keyword evidence="4" id="KW-0862">Zinc</keyword>
<dbReference type="RefSeq" id="WP_182413206.1">
    <property type="nucleotide sequence ID" value="NZ_CP055153.1"/>
</dbReference>
<dbReference type="InterPro" id="IPR014756">
    <property type="entry name" value="Ig_E-set"/>
</dbReference>
<dbReference type="Gene3D" id="2.60.40.10">
    <property type="entry name" value="Immunoglobulins"/>
    <property type="match status" value="2"/>
</dbReference>
<dbReference type="KEGG" id="add:HUW48_23250"/>
<evidence type="ECO:0000313" key="10">
    <source>
        <dbReference type="EMBL" id="QMU30764.1"/>
    </source>
</evidence>
<keyword evidence="6" id="KW-0812">Transmembrane</keyword>
<evidence type="ECO:0000256" key="2">
    <source>
        <dbReference type="ARBA" id="ARBA00022723"/>
    </source>
</evidence>
<feature type="domain" description="IPT/TIG" evidence="8">
    <location>
        <begin position="224"/>
        <end position="318"/>
    </location>
</feature>
<dbReference type="InterPro" id="IPR001818">
    <property type="entry name" value="Pept_M10_metallopeptidase"/>
</dbReference>
<dbReference type="InterPro" id="IPR024079">
    <property type="entry name" value="MetalloPept_cat_dom_sf"/>
</dbReference>
<evidence type="ECO:0000256" key="3">
    <source>
        <dbReference type="ARBA" id="ARBA00022801"/>
    </source>
</evidence>
<dbReference type="AlphaFoldDB" id="A0A7L7LDI7"/>
<dbReference type="GO" id="GO:0031012">
    <property type="term" value="C:extracellular matrix"/>
    <property type="evidence" value="ECO:0007669"/>
    <property type="project" value="InterPro"/>
</dbReference>
<evidence type="ECO:0000259" key="8">
    <source>
        <dbReference type="Pfam" id="PF01833"/>
    </source>
</evidence>
<dbReference type="Proteomes" id="UP000514509">
    <property type="component" value="Chromosome"/>
</dbReference>
<dbReference type="Pfam" id="PF01833">
    <property type="entry name" value="TIG"/>
    <property type="match status" value="1"/>
</dbReference>
<dbReference type="GO" id="GO:0006508">
    <property type="term" value="P:proteolysis"/>
    <property type="evidence" value="ECO:0007669"/>
    <property type="project" value="UniProtKB-KW"/>
</dbReference>
<evidence type="ECO:0000259" key="9">
    <source>
        <dbReference type="Pfam" id="PF18962"/>
    </source>
</evidence>
<dbReference type="GO" id="GO:0004222">
    <property type="term" value="F:metalloendopeptidase activity"/>
    <property type="evidence" value="ECO:0007669"/>
    <property type="project" value="InterPro"/>
</dbReference>
<feature type="region of interest" description="Disordered" evidence="5">
    <location>
        <begin position="194"/>
        <end position="215"/>
    </location>
</feature>
<keyword evidence="2" id="KW-0479">Metal-binding</keyword>
<dbReference type="Gene3D" id="3.40.390.10">
    <property type="entry name" value="Collagenase (Catalytic Domain)"/>
    <property type="match status" value="1"/>
</dbReference>
<feature type="transmembrane region" description="Helical" evidence="6">
    <location>
        <begin position="20"/>
        <end position="37"/>
    </location>
</feature>
<reference evidence="10 11" key="1">
    <citation type="submission" date="2020-06" db="EMBL/GenBank/DDBJ databases">
        <authorList>
            <person name="Hwang Y.J."/>
        </authorList>
    </citation>
    <scope>NUCLEOTIDE SEQUENCE [LARGE SCALE GENOMIC DNA]</scope>
    <source>
        <strain evidence="10 11">KUDC8001</strain>
    </source>
</reference>
<dbReference type="NCBIfam" id="TIGR04183">
    <property type="entry name" value="Por_Secre_tail"/>
    <property type="match status" value="1"/>
</dbReference>
<keyword evidence="6" id="KW-0472">Membrane</keyword>
<evidence type="ECO:0000256" key="1">
    <source>
        <dbReference type="ARBA" id="ARBA00022670"/>
    </source>
</evidence>
<name>A0A7L7LDI7_9BACT</name>
<keyword evidence="6" id="KW-1133">Transmembrane helix</keyword>
<dbReference type="Pfam" id="PF00413">
    <property type="entry name" value="Peptidase_M10"/>
    <property type="match status" value="1"/>
</dbReference>
<proteinExistence type="predicted"/>
<dbReference type="SUPFAM" id="SSF55486">
    <property type="entry name" value="Metalloproteases ('zincins'), catalytic domain"/>
    <property type="match status" value="1"/>
</dbReference>
<dbReference type="CDD" id="cd00102">
    <property type="entry name" value="IPT"/>
    <property type="match status" value="1"/>
</dbReference>
<dbReference type="InterPro" id="IPR013783">
    <property type="entry name" value="Ig-like_fold"/>
</dbReference>
<reference evidence="10 11" key="2">
    <citation type="submission" date="2020-08" db="EMBL/GenBank/DDBJ databases">
        <title>Adhaeribacter dokdonensis sp. nov., isolated from the rhizosphere of Elymus tsukushiensis, a plant native to the Dokdo Islands, Republic of Korea.</title>
        <authorList>
            <person name="Ghim S.Y."/>
        </authorList>
    </citation>
    <scope>NUCLEOTIDE SEQUENCE [LARGE SCALE GENOMIC DNA]</scope>
    <source>
        <strain evidence="10 11">KUDC8001</strain>
    </source>
</reference>
<gene>
    <name evidence="10" type="ORF">HUW48_23250</name>
</gene>
<evidence type="ECO:0000313" key="11">
    <source>
        <dbReference type="Proteomes" id="UP000514509"/>
    </source>
</evidence>
<dbReference type="InterPro" id="IPR002909">
    <property type="entry name" value="IPT_dom"/>
</dbReference>
<dbReference type="EMBL" id="CP055153">
    <property type="protein sequence ID" value="QMU30764.1"/>
    <property type="molecule type" value="Genomic_DNA"/>
</dbReference>
<evidence type="ECO:0000259" key="7">
    <source>
        <dbReference type="Pfam" id="PF00413"/>
    </source>
</evidence>
<organism evidence="10 11">
    <name type="scientific">Adhaeribacter radiodurans</name>
    <dbReference type="NCBI Taxonomy" id="2745197"/>
    <lineage>
        <taxon>Bacteria</taxon>
        <taxon>Pseudomonadati</taxon>
        <taxon>Bacteroidota</taxon>
        <taxon>Cytophagia</taxon>
        <taxon>Cytophagales</taxon>
        <taxon>Hymenobacteraceae</taxon>
        <taxon>Adhaeribacter</taxon>
    </lineage>
</organism>
<keyword evidence="1" id="KW-0645">Protease</keyword>
<keyword evidence="3" id="KW-0378">Hydrolase</keyword>
<accession>A0A7L7LDI7</accession>
<evidence type="ECO:0000256" key="5">
    <source>
        <dbReference type="SAM" id="MobiDB-lite"/>
    </source>
</evidence>
<keyword evidence="11" id="KW-1185">Reference proteome</keyword>